<keyword evidence="3" id="KW-1185">Reference proteome</keyword>
<sequence>MNHVEIFRLLFYCEIQFSRMDPMADIPFLTRVRRILPELHPAERKLGELVCNFPGELASYSASELADLADVSNATVSRFVRRIGYNSYEEARRHVRLEQASGSRLYRGAVKDSAPRALGSYEESDIRNIQDTLQALDTAEIEDLAQALLKARKVWVFGFRAGAPLANYLQWQLLQVIDNIVALPGNGQTMGEHLASIRSTDVVLLFGLRRRVAVLPDLMSGILEQGAQFALISDEGMPPQSEASWHFRCVTESPGPLFSHTGVMALLNLIANRTIEAAAAEGRTRLAAIEAANDRLNEL</sequence>
<dbReference type="PANTHER" id="PTHR30514:SF18">
    <property type="entry name" value="RPIR-FAMILY TRANSCRIPTIONAL REGULATOR"/>
    <property type="match status" value="1"/>
</dbReference>
<dbReference type="InterPro" id="IPR009057">
    <property type="entry name" value="Homeodomain-like_sf"/>
</dbReference>
<dbReference type="PANTHER" id="PTHR30514">
    <property type="entry name" value="GLUCOKINASE"/>
    <property type="match status" value="1"/>
</dbReference>
<dbReference type="Gene3D" id="3.40.50.10490">
    <property type="entry name" value="Glucose-6-phosphate isomerase like protein, domain 1"/>
    <property type="match status" value="1"/>
</dbReference>
<dbReference type="InterPro" id="IPR000281">
    <property type="entry name" value="HTH_RpiR"/>
</dbReference>
<dbReference type="AlphaFoldDB" id="A0A0P1F670"/>
<organism evidence="2 3">
    <name type="scientific">Thalassovita gelatinovora</name>
    <name type="common">Thalassobius gelatinovorus</name>
    <dbReference type="NCBI Taxonomy" id="53501"/>
    <lineage>
        <taxon>Bacteria</taxon>
        <taxon>Pseudomonadati</taxon>
        <taxon>Pseudomonadota</taxon>
        <taxon>Alphaproteobacteria</taxon>
        <taxon>Rhodobacterales</taxon>
        <taxon>Roseobacteraceae</taxon>
        <taxon>Thalassovita</taxon>
    </lineage>
</organism>
<dbReference type="EMBL" id="CYSA01000007">
    <property type="protein sequence ID" value="CUH63401.1"/>
    <property type="molecule type" value="Genomic_DNA"/>
</dbReference>
<evidence type="ECO:0000259" key="1">
    <source>
        <dbReference type="PROSITE" id="PS51071"/>
    </source>
</evidence>
<dbReference type="GO" id="GO:1901135">
    <property type="term" value="P:carbohydrate derivative metabolic process"/>
    <property type="evidence" value="ECO:0007669"/>
    <property type="project" value="InterPro"/>
</dbReference>
<dbReference type="RefSeq" id="WP_199484619.1">
    <property type="nucleotide sequence ID" value="NZ_CP051181.1"/>
</dbReference>
<dbReference type="InterPro" id="IPR036388">
    <property type="entry name" value="WH-like_DNA-bd_sf"/>
</dbReference>
<dbReference type="GO" id="GO:0003700">
    <property type="term" value="F:DNA-binding transcription factor activity"/>
    <property type="evidence" value="ECO:0007669"/>
    <property type="project" value="InterPro"/>
</dbReference>
<name>A0A0P1F670_THAGE</name>
<feature type="domain" description="HTH rpiR-type" evidence="1">
    <location>
        <begin position="26"/>
        <end position="102"/>
    </location>
</feature>
<accession>A0A0P1F670</accession>
<dbReference type="SUPFAM" id="SSF46689">
    <property type="entry name" value="Homeodomain-like"/>
    <property type="match status" value="1"/>
</dbReference>
<evidence type="ECO:0000313" key="2">
    <source>
        <dbReference type="EMBL" id="CUH63401.1"/>
    </source>
</evidence>
<dbReference type="Gene3D" id="1.10.10.10">
    <property type="entry name" value="Winged helix-like DNA-binding domain superfamily/Winged helix DNA-binding domain"/>
    <property type="match status" value="1"/>
</dbReference>
<gene>
    <name evidence="2" type="primary">ybbH</name>
    <name evidence="2" type="ORF">TG4357_00651</name>
</gene>
<dbReference type="InterPro" id="IPR001347">
    <property type="entry name" value="SIS_dom"/>
</dbReference>
<dbReference type="Pfam" id="PF01418">
    <property type="entry name" value="HTH_6"/>
    <property type="match status" value="1"/>
</dbReference>
<dbReference type="GO" id="GO:0097367">
    <property type="term" value="F:carbohydrate derivative binding"/>
    <property type="evidence" value="ECO:0007669"/>
    <property type="project" value="InterPro"/>
</dbReference>
<dbReference type="Pfam" id="PF01380">
    <property type="entry name" value="SIS"/>
    <property type="match status" value="1"/>
</dbReference>
<dbReference type="STRING" id="53501.SAMN04488043_107154"/>
<dbReference type="InterPro" id="IPR047640">
    <property type="entry name" value="RpiR-like"/>
</dbReference>
<dbReference type="GO" id="GO:0003677">
    <property type="term" value="F:DNA binding"/>
    <property type="evidence" value="ECO:0007669"/>
    <property type="project" value="InterPro"/>
</dbReference>
<dbReference type="Proteomes" id="UP000051587">
    <property type="component" value="Unassembled WGS sequence"/>
</dbReference>
<dbReference type="InterPro" id="IPR046348">
    <property type="entry name" value="SIS_dom_sf"/>
</dbReference>
<reference evidence="2 3" key="1">
    <citation type="submission" date="2015-09" db="EMBL/GenBank/DDBJ databases">
        <authorList>
            <consortium name="Swine Surveillance"/>
        </authorList>
    </citation>
    <scope>NUCLEOTIDE SEQUENCE [LARGE SCALE GENOMIC DNA]</scope>
    <source>
        <strain evidence="2 3">CECT 4357</strain>
    </source>
</reference>
<protein>
    <submittedName>
        <fullName evidence="2">Putative HTH-type transcriptional regulator YbbH</fullName>
    </submittedName>
</protein>
<proteinExistence type="predicted"/>
<dbReference type="SUPFAM" id="SSF53697">
    <property type="entry name" value="SIS domain"/>
    <property type="match status" value="1"/>
</dbReference>
<evidence type="ECO:0000313" key="3">
    <source>
        <dbReference type="Proteomes" id="UP000051587"/>
    </source>
</evidence>
<dbReference type="PROSITE" id="PS51071">
    <property type="entry name" value="HTH_RPIR"/>
    <property type="match status" value="1"/>
</dbReference>